<feature type="chain" id="PRO_5047385596" description="Transmembrane protein" evidence="1">
    <location>
        <begin position="27"/>
        <end position="313"/>
    </location>
</feature>
<reference evidence="2 3" key="1">
    <citation type="journal article" date="2024" name="Chem. Sci.">
        <title>Discovery of megapolipeptins by genome mining of a Burkholderiales bacteria collection.</title>
        <authorList>
            <person name="Paulo B.S."/>
            <person name="Recchia M.J.J."/>
            <person name="Lee S."/>
            <person name="Fergusson C.H."/>
            <person name="Romanowski S.B."/>
            <person name="Hernandez A."/>
            <person name="Krull N."/>
            <person name="Liu D.Y."/>
            <person name="Cavanagh H."/>
            <person name="Bos A."/>
            <person name="Gray C.A."/>
            <person name="Murphy B.T."/>
            <person name="Linington R.G."/>
            <person name="Eustaquio A.S."/>
        </authorList>
    </citation>
    <scope>NUCLEOTIDE SEQUENCE [LARGE SCALE GENOMIC DNA]</scope>
    <source>
        <strain evidence="2 3">RL21-008-BIB-A</strain>
    </source>
</reference>
<evidence type="ECO:0000256" key="1">
    <source>
        <dbReference type="SAM" id="SignalP"/>
    </source>
</evidence>
<accession>A0ABW9AE35</accession>
<protein>
    <recommendedName>
        <fullName evidence="4">Transmembrane protein</fullName>
    </recommendedName>
</protein>
<dbReference type="PROSITE" id="PS51257">
    <property type="entry name" value="PROKAR_LIPOPROTEIN"/>
    <property type="match status" value="1"/>
</dbReference>
<gene>
    <name evidence="2" type="ORF">PQR62_15485</name>
</gene>
<comment type="caution">
    <text evidence="2">The sequence shown here is derived from an EMBL/GenBank/DDBJ whole genome shotgun (WGS) entry which is preliminary data.</text>
</comment>
<evidence type="ECO:0008006" key="4">
    <source>
        <dbReference type="Google" id="ProtNLM"/>
    </source>
</evidence>
<keyword evidence="3" id="KW-1185">Reference proteome</keyword>
<name>A0ABW9AE35_9BURK</name>
<sequence length="313" mass="34571">MKCIVHAAVILTLSASCLLAPALAVAAPPDFSFGIINHAVKNSDESMLRRAITETDADNLAFVVVNGIKSPTEDCSDALYGQRRDLLNQAQNGLIMSLAASDWALCKDEAQQSDAIERLSRVREMFYGGELSFGASKLPLLRQSLTAKFRSYTENARWEFGNTLFATVNLPANNNHFLQSGGRNSEFEDRLIANRNWLQHLFAYAALKKSGAIVFFTDGNPFGPPPKRSFLRTQRDGFSETRRLFSELSEKFRGRVLIVHGEMSKTSGEKQPNRIAWTGNLGQVGVGDKWLKINVHEASAQIFSVAASDQSKP</sequence>
<keyword evidence="1" id="KW-0732">Signal</keyword>
<proteinExistence type="predicted"/>
<dbReference type="Proteomes" id="UP001629246">
    <property type="component" value="Unassembled WGS sequence"/>
</dbReference>
<dbReference type="EMBL" id="JAQQFM010000006">
    <property type="protein sequence ID" value="MFL9925682.1"/>
    <property type="molecule type" value="Genomic_DNA"/>
</dbReference>
<evidence type="ECO:0000313" key="2">
    <source>
        <dbReference type="EMBL" id="MFL9925682.1"/>
    </source>
</evidence>
<evidence type="ECO:0000313" key="3">
    <source>
        <dbReference type="Proteomes" id="UP001629246"/>
    </source>
</evidence>
<feature type="signal peptide" evidence="1">
    <location>
        <begin position="1"/>
        <end position="26"/>
    </location>
</feature>
<dbReference type="RefSeq" id="WP_408158870.1">
    <property type="nucleotide sequence ID" value="NZ_JAQQFM010000006.1"/>
</dbReference>
<organism evidence="2 3">
    <name type="scientific">Herbaspirillum lusitanum</name>
    <dbReference type="NCBI Taxonomy" id="213312"/>
    <lineage>
        <taxon>Bacteria</taxon>
        <taxon>Pseudomonadati</taxon>
        <taxon>Pseudomonadota</taxon>
        <taxon>Betaproteobacteria</taxon>
        <taxon>Burkholderiales</taxon>
        <taxon>Oxalobacteraceae</taxon>
        <taxon>Herbaspirillum</taxon>
    </lineage>
</organism>